<dbReference type="eggNOG" id="KOG1205">
    <property type="taxonomic scope" value="Eukaryota"/>
</dbReference>
<evidence type="ECO:0000256" key="1">
    <source>
        <dbReference type="ARBA" id="ARBA00004606"/>
    </source>
</evidence>
<dbReference type="KEGG" id="cmo:103489056"/>
<proteinExistence type="inferred from homology"/>
<dbReference type="PROSITE" id="PS00061">
    <property type="entry name" value="ADH_SHORT"/>
    <property type="match status" value="1"/>
</dbReference>
<protein>
    <submittedName>
        <fullName evidence="9">11-beta-hydroxysteroid dehydrogenase A-like</fullName>
    </submittedName>
</protein>
<dbReference type="GO" id="GO:0005829">
    <property type="term" value="C:cytosol"/>
    <property type="evidence" value="ECO:0007669"/>
    <property type="project" value="TreeGrafter"/>
</dbReference>
<dbReference type="Proteomes" id="UP001652600">
    <property type="component" value="Chromosome 12"/>
</dbReference>
<evidence type="ECO:0000256" key="2">
    <source>
        <dbReference type="ARBA" id="ARBA00006484"/>
    </source>
</evidence>
<keyword evidence="7" id="KW-1133">Transmembrane helix</keyword>
<keyword evidence="7" id="KW-0472">Membrane</keyword>
<dbReference type="AlphaFoldDB" id="A0A1S3BFD1"/>
<evidence type="ECO:0000256" key="5">
    <source>
        <dbReference type="ARBA" id="ARBA00023002"/>
    </source>
</evidence>
<dbReference type="InterPro" id="IPR002347">
    <property type="entry name" value="SDR_fam"/>
</dbReference>
<organism evidence="8 9">
    <name type="scientific">Cucumis melo</name>
    <name type="common">Muskmelon</name>
    <dbReference type="NCBI Taxonomy" id="3656"/>
    <lineage>
        <taxon>Eukaryota</taxon>
        <taxon>Viridiplantae</taxon>
        <taxon>Streptophyta</taxon>
        <taxon>Embryophyta</taxon>
        <taxon>Tracheophyta</taxon>
        <taxon>Spermatophyta</taxon>
        <taxon>Magnoliopsida</taxon>
        <taxon>eudicotyledons</taxon>
        <taxon>Gunneridae</taxon>
        <taxon>Pentapetalae</taxon>
        <taxon>rosids</taxon>
        <taxon>fabids</taxon>
        <taxon>Cucurbitales</taxon>
        <taxon>Cucurbitaceae</taxon>
        <taxon>Benincaseae</taxon>
        <taxon>Cucumis</taxon>
    </lineage>
</organism>
<evidence type="ECO:0000256" key="3">
    <source>
        <dbReference type="ARBA" id="ARBA00022857"/>
    </source>
</evidence>
<sequence>MDPLNNFLNLILPPTSLVSFFFFLPIYLFFKSLSSIIRSIFSEDVAGKVVLITGASSGIGEHLAYEYAKRGAYLALVARRENRLREVAAVAQYLGSPYALVIPADISKIEDCKRCIQTTVTHFRRLDHLVNNAGVSSVNLFEEYDNLQNAVPVMDVNFWGMVYCSYYGIPHLKQSRGKIIGIASSAAWLPAPRLSFYTSSKAAVISFYETLRVEVGRDIGITIVTPGLVESEMTQGKFISKDGRLYLDQQLRDATVSAMPIMPIDDAVKGILRSVCRGDRYATEPRWMRMAFYYKTLWPELVEWFNYLINMRGSSDSPTDTFGKRLIQLSGLKSWFYPDSVRSPDLADLKTS</sequence>
<comment type="similarity">
    <text evidence="2 6">Belongs to the short-chain dehydrogenases/reductases (SDR) family.</text>
</comment>
<dbReference type="RefSeq" id="XP_008446283.1">
    <property type="nucleotide sequence ID" value="XM_008448061.2"/>
</dbReference>
<dbReference type="GO" id="GO:0016020">
    <property type="term" value="C:membrane"/>
    <property type="evidence" value="ECO:0007669"/>
    <property type="project" value="UniProtKB-SubCell"/>
</dbReference>
<evidence type="ECO:0000256" key="6">
    <source>
        <dbReference type="RuleBase" id="RU000363"/>
    </source>
</evidence>
<dbReference type="OrthoDB" id="47007at2759"/>
<keyword evidence="5" id="KW-0560">Oxidoreductase</keyword>
<comment type="subcellular location">
    <subcellularLocation>
        <location evidence="1">Membrane</location>
        <topology evidence="1">Single-pass type II membrane protein</topology>
    </subcellularLocation>
</comment>
<dbReference type="PRINTS" id="PR00080">
    <property type="entry name" value="SDRFAMILY"/>
</dbReference>
<reference evidence="9" key="1">
    <citation type="submission" date="2025-08" db="UniProtKB">
        <authorList>
            <consortium name="RefSeq"/>
        </authorList>
    </citation>
    <scope>IDENTIFICATION</scope>
    <source>
        <tissue evidence="9">Stem</tissue>
    </source>
</reference>
<dbReference type="GeneID" id="103489056"/>
<accession>A0A1S3BFD1</accession>
<gene>
    <name evidence="9" type="primary">LOC103489056</name>
</gene>
<dbReference type="InterPro" id="IPR020904">
    <property type="entry name" value="Sc_DH/Rdtase_CS"/>
</dbReference>
<dbReference type="PANTHER" id="PTHR43391">
    <property type="entry name" value="RETINOL DEHYDROGENASE-RELATED"/>
    <property type="match status" value="1"/>
</dbReference>
<keyword evidence="3" id="KW-0521">NADP</keyword>
<dbReference type="PANTHER" id="PTHR43391:SF76">
    <property type="entry name" value="11-BETA-HYDROXYSTEROID DEHYDROGENASE-LIKE 2-RELATED"/>
    <property type="match status" value="1"/>
</dbReference>
<dbReference type="Gene3D" id="3.40.50.720">
    <property type="entry name" value="NAD(P)-binding Rossmann-like Domain"/>
    <property type="match status" value="1"/>
</dbReference>
<evidence type="ECO:0000256" key="4">
    <source>
        <dbReference type="ARBA" id="ARBA00022968"/>
    </source>
</evidence>
<dbReference type="InParanoid" id="A0A1S3BFD1"/>
<dbReference type="SUPFAM" id="SSF51735">
    <property type="entry name" value="NAD(P)-binding Rossmann-fold domains"/>
    <property type="match status" value="1"/>
</dbReference>
<dbReference type="Pfam" id="PF00106">
    <property type="entry name" value="adh_short"/>
    <property type="match status" value="1"/>
</dbReference>
<dbReference type="InterPro" id="IPR036291">
    <property type="entry name" value="NAD(P)-bd_dom_sf"/>
</dbReference>
<dbReference type="GO" id="GO:0016491">
    <property type="term" value="F:oxidoreductase activity"/>
    <property type="evidence" value="ECO:0007669"/>
    <property type="project" value="UniProtKB-KW"/>
</dbReference>
<dbReference type="PRINTS" id="PR00081">
    <property type="entry name" value="GDHRDH"/>
</dbReference>
<keyword evidence="7" id="KW-0812">Transmembrane</keyword>
<evidence type="ECO:0000313" key="8">
    <source>
        <dbReference type="Proteomes" id="UP001652600"/>
    </source>
</evidence>
<feature type="transmembrane region" description="Helical" evidence="7">
    <location>
        <begin position="6"/>
        <end position="30"/>
    </location>
</feature>
<keyword evidence="8" id="KW-1185">Reference proteome</keyword>
<dbReference type="SMR" id="A0A1S3BFD1"/>
<keyword evidence="4" id="KW-0735">Signal-anchor</keyword>
<evidence type="ECO:0000313" key="9">
    <source>
        <dbReference type="RefSeq" id="XP_008446283.1"/>
    </source>
</evidence>
<evidence type="ECO:0000256" key="7">
    <source>
        <dbReference type="SAM" id="Phobius"/>
    </source>
</evidence>
<name>A0A1S3BFD1_CUCME</name>